<comment type="subunit">
    <text evidence="6">Monomer. Associates with the 50S ribosomal subunit.</text>
</comment>
<dbReference type="Gene3D" id="3.40.50.300">
    <property type="entry name" value="P-loop containing nucleotide triphosphate hydrolases"/>
    <property type="match status" value="1"/>
</dbReference>
<dbReference type="GO" id="GO:0005737">
    <property type="term" value="C:cytoplasm"/>
    <property type="evidence" value="ECO:0007669"/>
    <property type="project" value="UniProtKB-SubCell"/>
</dbReference>
<organism evidence="9 10">
    <name type="scientific">Proteiniclasticum aestuarii</name>
    <dbReference type="NCBI Taxonomy" id="2817862"/>
    <lineage>
        <taxon>Bacteria</taxon>
        <taxon>Bacillati</taxon>
        <taxon>Bacillota</taxon>
        <taxon>Clostridia</taxon>
        <taxon>Eubacteriales</taxon>
        <taxon>Clostridiaceae</taxon>
        <taxon>Proteiniclasticum</taxon>
    </lineage>
</organism>
<keyword evidence="4" id="KW-0460">Magnesium</keyword>
<dbReference type="PANTHER" id="PTHR10229:SF0">
    <property type="entry name" value="GTP-BINDING PROTEIN 6-RELATED"/>
    <property type="match status" value="1"/>
</dbReference>
<dbReference type="GO" id="GO:0046872">
    <property type="term" value="F:metal ion binding"/>
    <property type="evidence" value="ECO:0007669"/>
    <property type="project" value="UniProtKB-KW"/>
</dbReference>
<reference evidence="9" key="1">
    <citation type="submission" date="2021-03" db="EMBL/GenBank/DDBJ databases">
        <title>Proteiniclasticum marinus sp. nov., isolated from tidal flat sediment.</title>
        <authorList>
            <person name="Namirimu T."/>
            <person name="Yang J.-A."/>
            <person name="Yang S.-H."/>
            <person name="Kim Y.-J."/>
            <person name="Kwon K.K."/>
        </authorList>
    </citation>
    <scope>NUCLEOTIDE SEQUENCE</scope>
    <source>
        <strain evidence="9">SCR006</strain>
    </source>
</reference>
<evidence type="ECO:0000256" key="4">
    <source>
        <dbReference type="ARBA" id="ARBA00022842"/>
    </source>
</evidence>
<keyword evidence="10" id="KW-1185">Reference proteome</keyword>
<accession>A0A939KEV4</accession>
<dbReference type="NCBIfam" id="TIGR03156">
    <property type="entry name" value="GTP_HflX"/>
    <property type="match status" value="1"/>
</dbReference>
<dbReference type="GO" id="GO:0043022">
    <property type="term" value="F:ribosome binding"/>
    <property type="evidence" value="ECO:0007669"/>
    <property type="project" value="TreeGrafter"/>
</dbReference>
<dbReference type="PANTHER" id="PTHR10229">
    <property type="entry name" value="GTP-BINDING PROTEIN HFLX"/>
    <property type="match status" value="1"/>
</dbReference>
<dbReference type="Pfam" id="PF13167">
    <property type="entry name" value="GTP-bdg_N"/>
    <property type="match status" value="1"/>
</dbReference>
<evidence type="ECO:0000259" key="8">
    <source>
        <dbReference type="PROSITE" id="PS51705"/>
    </source>
</evidence>
<dbReference type="RefSeq" id="WP_207598306.1">
    <property type="nucleotide sequence ID" value="NZ_JAFNJU010000001.1"/>
</dbReference>
<dbReference type="Gene3D" id="6.10.250.2860">
    <property type="match status" value="1"/>
</dbReference>
<gene>
    <name evidence="6 9" type="primary">hflX</name>
    <name evidence="9" type="ORF">J3A84_01925</name>
</gene>
<dbReference type="Pfam" id="PF01926">
    <property type="entry name" value="MMR_HSR1"/>
    <property type="match status" value="1"/>
</dbReference>
<evidence type="ECO:0000256" key="7">
    <source>
        <dbReference type="SAM" id="Coils"/>
    </source>
</evidence>
<dbReference type="InterPro" id="IPR016496">
    <property type="entry name" value="GTPase_HflX"/>
</dbReference>
<dbReference type="SUPFAM" id="SSF52540">
    <property type="entry name" value="P-loop containing nucleoside triphosphate hydrolases"/>
    <property type="match status" value="1"/>
</dbReference>
<dbReference type="Proteomes" id="UP000664218">
    <property type="component" value="Unassembled WGS sequence"/>
</dbReference>
<evidence type="ECO:0000256" key="2">
    <source>
        <dbReference type="ARBA" id="ARBA00022723"/>
    </source>
</evidence>
<evidence type="ECO:0000256" key="6">
    <source>
        <dbReference type="HAMAP-Rule" id="MF_00900"/>
    </source>
</evidence>
<dbReference type="Gene3D" id="3.40.50.11060">
    <property type="entry name" value="GTPase HflX, N-terminal domain"/>
    <property type="match status" value="1"/>
</dbReference>
<keyword evidence="1 6" id="KW-0963">Cytoplasm</keyword>
<sequence length="601" mass="67208">MITGNIDSVRKRILEELEEIFDIRTAKYAFIDERIIEIMIKATKELNREISVLVDRKGKVAEVTIGDSSTVSMPLVDLRDNKLSRVRVVHTHPNGNPNLSALDVSALVKMKLDSIIAIGVSDHPEVVMGFLTVENQKVHVEATRPMSLEDAQRFNIIDRIVYNEGLLLEAEDLEEEDERAVLIGLDSEESLVELAELANAADVTVGEVVFQNRASQDNAFYIGKGKVGEVRDVLQLTRSNLVIADDELTGSQIRNLEDELGVKVIDRTTLILEIFARRARSREAKLQVELAQLKYRMSRLIGLGTVMSRTGGGIGTRGPGEQQLEIDRRKIRDRVNDLKNELKKVVAIRNVQRENRNQNEIQRISLVGYTNSGKSTLRNALADMASKDSIVKSKVLEKDMLFATLDTTTRAISFEDNRVVTLTDTVGFVRKLPHDLIEAFKSTLEEVIYSDLLVHVIDGSVDDCFAQAVAVDEVLEEIGAGGTDRIIAINKIDLGKSYRTEDVVKLYEGKYPIIEISAKNGTNLKKLMEEMASALPDNLVEIEAVIPYDMQRLVSLLHDKGTVISEEYEETGTKIRAKVPQRELHQYKEFIKGGSNAGFDH</sequence>
<comment type="similarity">
    <text evidence="6">Belongs to the TRAFAC class OBG-HflX-like GTPase superfamily. HflX GTPase family.</text>
</comment>
<dbReference type="PROSITE" id="PS51705">
    <property type="entry name" value="G_HFLX"/>
    <property type="match status" value="1"/>
</dbReference>
<evidence type="ECO:0000256" key="1">
    <source>
        <dbReference type="ARBA" id="ARBA00022490"/>
    </source>
</evidence>
<dbReference type="CDD" id="cd01878">
    <property type="entry name" value="HflX"/>
    <property type="match status" value="1"/>
</dbReference>
<dbReference type="EMBL" id="JAFNJU010000001">
    <property type="protein sequence ID" value="MBO1263802.1"/>
    <property type="molecule type" value="Genomic_DNA"/>
</dbReference>
<dbReference type="GO" id="GO:0003924">
    <property type="term" value="F:GTPase activity"/>
    <property type="evidence" value="ECO:0007669"/>
    <property type="project" value="UniProtKB-UniRule"/>
</dbReference>
<dbReference type="InterPro" id="IPR006073">
    <property type="entry name" value="GTP-bd"/>
</dbReference>
<evidence type="ECO:0000256" key="5">
    <source>
        <dbReference type="ARBA" id="ARBA00023134"/>
    </source>
</evidence>
<dbReference type="AlphaFoldDB" id="A0A939KEV4"/>
<dbReference type="InterPro" id="IPR027417">
    <property type="entry name" value="P-loop_NTPase"/>
</dbReference>
<feature type="coiled-coil region" evidence="7">
    <location>
        <begin position="321"/>
        <end position="348"/>
    </location>
</feature>
<dbReference type="FunFam" id="3.40.50.11060:FF:000001">
    <property type="entry name" value="GTPase HflX"/>
    <property type="match status" value="1"/>
</dbReference>
<dbReference type="GO" id="GO:0005525">
    <property type="term" value="F:GTP binding"/>
    <property type="evidence" value="ECO:0007669"/>
    <property type="project" value="UniProtKB-UniRule"/>
</dbReference>
<feature type="domain" description="Hflx-type G" evidence="8">
    <location>
        <begin position="362"/>
        <end position="539"/>
    </location>
</feature>
<dbReference type="InterPro" id="IPR032305">
    <property type="entry name" value="GTP-bd_M"/>
</dbReference>
<keyword evidence="2" id="KW-0479">Metal-binding</keyword>
<dbReference type="Pfam" id="PF16360">
    <property type="entry name" value="GTP-bdg_M"/>
    <property type="match status" value="1"/>
</dbReference>
<protein>
    <recommendedName>
        <fullName evidence="6">GTPase HflX</fullName>
    </recommendedName>
    <alternativeName>
        <fullName evidence="6">GTP-binding protein HflX</fullName>
    </alternativeName>
</protein>
<dbReference type="HAMAP" id="MF_00900">
    <property type="entry name" value="GTPase_HflX"/>
    <property type="match status" value="1"/>
</dbReference>
<comment type="caution">
    <text evidence="9">The sequence shown here is derived from an EMBL/GenBank/DDBJ whole genome shotgun (WGS) entry which is preliminary data.</text>
</comment>
<keyword evidence="3 6" id="KW-0547">Nucleotide-binding</keyword>
<comment type="function">
    <text evidence="6">GTPase that associates with the 50S ribosomal subunit and may have a role during protein synthesis or ribosome biogenesis.</text>
</comment>
<proteinExistence type="inferred from homology"/>
<evidence type="ECO:0000313" key="10">
    <source>
        <dbReference type="Proteomes" id="UP000664218"/>
    </source>
</evidence>
<evidence type="ECO:0000313" key="9">
    <source>
        <dbReference type="EMBL" id="MBO1263802.1"/>
    </source>
</evidence>
<dbReference type="InterPro" id="IPR042108">
    <property type="entry name" value="GTPase_HflX_N_sf"/>
</dbReference>
<keyword evidence="5 6" id="KW-0342">GTP-binding</keyword>
<dbReference type="InterPro" id="IPR030394">
    <property type="entry name" value="G_HFLX_dom"/>
</dbReference>
<name>A0A939KEV4_9CLOT</name>
<evidence type="ECO:0000256" key="3">
    <source>
        <dbReference type="ARBA" id="ARBA00022741"/>
    </source>
</evidence>
<keyword evidence="7" id="KW-0175">Coiled coil</keyword>
<dbReference type="InterPro" id="IPR025121">
    <property type="entry name" value="GTPase_HflX_N"/>
</dbReference>
<comment type="subcellular location">
    <subcellularLocation>
        <location evidence="6">Cytoplasm</location>
    </subcellularLocation>
    <text evidence="6">May associate with membranes.</text>
</comment>